<keyword evidence="7" id="KW-1185">Reference proteome</keyword>
<keyword evidence="2" id="KW-0482">Metalloprotease</keyword>
<evidence type="ECO:0000256" key="3">
    <source>
        <dbReference type="SAM" id="SignalP"/>
    </source>
</evidence>
<accession>A0A6I4TCI3</accession>
<dbReference type="InterPro" id="IPR007863">
    <property type="entry name" value="Peptidase_M16_C"/>
</dbReference>
<dbReference type="EMBL" id="WTZA01000001">
    <property type="protein sequence ID" value="MXO75041.1"/>
    <property type="molecule type" value="Genomic_DNA"/>
</dbReference>
<organism evidence="6 7">
    <name type="scientific">Tsuneonella aeria</name>
    <dbReference type="NCBI Taxonomy" id="1837929"/>
    <lineage>
        <taxon>Bacteria</taxon>
        <taxon>Pseudomonadati</taxon>
        <taxon>Pseudomonadota</taxon>
        <taxon>Alphaproteobacteria</taxon>
        <taxon>Sphingomonadales</taxon>
        <taxon>Erythrobacteraceae</taxon>
        <taxon>Tsuneonella</taxon>
    </lineage>
</organism>
<feature type="chain" id="PRO_5026051609" evidence="3">
    <location>
        <begin position="23"/>
        <end position="941"/>
    </location>
</feature>
<dbReference type="PANTHER" id="PTHR11851">
    <property type="entry name" value="METALLOPROTEASE"/>
    <property type="match status" value="1"/>
</dbReference>
<feature type="domain" description="Peptidase M16 N-terminal" evidence="4">
    <location>
        <begin position="513"/>
        <end position="628"/>
    </location>
</feature>
<dbReference type="Pfam" id="PF00675">
    <property type="entry name" value="Peptidase_M16"/>
    <property type="match status" value="2"/>
</dbReference>
<feature type="domain" description="Peptidase M16 C-terminal" evidence="5">
    <location>
        <begin position="662"/>
        <end position="835"/>
    </location>
</feature>
<dbReference type="Gene3D" id="3.30.830.10">
    <property type="entry name" value="Metalloenzyme, LuxS/M16 peptidase-like"/>
    <property type="match status" value="4"/>
</dbReference>
<dbReference type="InterPro" id="IPR011765">
    <property type="entry name" value="Pept_M16_N"/>
</dbReference>
<dbReference type="Pfam" id="PF05193">
    <property type="entry name" value="Peptidase_M16_C"/>
    <property type="match status" value="2"/>
</dbReference>
<dbReference type="GO" id="GO:0046872">
    <property type="term" value="F:metal ion binding"/>
    <property type="evidence" value="ECO:0007669"/>
    <property type="project" value="InterPro"/>
</dbReference>
<dbReference type="PANTHER" id="PTHR11851:SF49">
    <property type="entry name" value="MITOCHONDRIAL-PROCESSING PEPTIDASE SUBUNIT ALPHA"/>
    <property type="match status" value="1"/>
</dbReference>
<dbReference type="Proteomes" id="UP000439522">
    <property type="component" value="Unassembled WGS sequence"/>
</dbReference>
<dbReference type="GO" id="GO:0008237">
    <property type="term" value="F:metallopeptidase activity"/>
    <property type="evidence" value="ECO:0007669"/>
    <property type="project" value="UniProtKB-KW"/>
</dbReference>
<evidence type="ECO:0000259" key="5">
    <source>
        <dbReference type="Pfam" id="PF05193"/>
    </source>
</evidence>
<dbReference type="OrthoDB" id="9811314at2"/>
<dbReference type="InterPro" id="IPR050361">
    <property type="entry name" value="MPP/UQCRC_Complex"/>
</dbReference>
<reference evidence="6 7" key="1">
    <citation type="submission" date="2019-12" db="EMBL/GenBank/DDBJ databases">
        <title>Genomic-based taxomic classification of the family Erythrobacteraceae.</title>
        <authorList>
            <person name="Xu L."/>
        </authorList>
    </citation>
    <scope>NUCLEOTIDE SEQUENCE [LARGE SCALE GENOMIC DNA]</scope>
    <source>
        <strain evidence="6 7">100921-2</strain>
    </source>
</reference>
<evidence type="ECO:0000256" key="1">
    <source>
        <dbReference type="ARBA" id="ARBA00007261"/>
    </source>
</evidence>
<keyword evidence="2" id="KW-0645">Protease</keyword>
<name>A0A6I4TCI3_9SPHN</name>
<evidence type="ECO:0000256" key="2">
    <source>
        <dbReference type="ARBA" id="ARBA00023049"/>
    </source>
</evidence>
<gene>
    <name evidence="6" type="ORF">GRI40_07415</name>
</gene>
<protein>
    <submittedName>
        <fullName evidence="6">Insulinase family protein</fullName>
    </submittedName>
</protein>
<dbReference type="AlphaFoldDB" id="A0A6I4TCI3"/>
<keyword evidence="3" id="KW-0732">Signal</keyword>
<dbReference type="InterPro" id="IPR011249">
    <property type="entry name" value="Metalloenz_LuxS/M16"/>
</dbReference>
<sequence>MIRSILAAGVAFAALSATPALAAPAQPAAITAPEIAFTEWKLPNGLRVIALRDPTTASVTTSVWYEVGSKHDPQGRSGFSHLFEHILSRKTENMPYNMVNRLTEDVGGTRNASNSDDRTNYYETVPAQYLETLLWTHAERMARPVVDNEVFENERAVVKEELRQRILAPPYGRIRMVLAENGFDVLPQRRPGIGSLEQLDSATLDDARAFHQAYYGPDTATLIVAGNFDEARLRSMVDKYFAAIPPRANKIPLAITAREPQRMAPRELVATAPNVPLPVSGSLWKIPGAAHPDTAAIEVLDAVLSQGDNSRMHQALVRTGKAVSYSQAVNSSEEGGYFAAFAILNPAADKADVAATIASEFERVRDGGVTAAELSEAKNELMASALRRRETVTGRAFELGEALVVSGDPRAADIRLDRIRKVSAADVQRVARTYLTPQSVVNWRYEAGPDNPESYANPVPMPTFASVPPAKGEPAKLNDEATRVAPPAPGVAPQVQRAALSQAKLGNGIPLVTAQTGTVPIATMTVILPGGTSTDPAGKSGLASMASILADKGTPTRSATQIAAALESLGAQMGATPGVDGTFFSLTAPTANLAAAGEILADVIKNASFPQEELDRERKRTIDSLQVALKDPGSLAGMVADRVFYGDSAYGAVTTVNSLPRIDQSDLADWRRSWWHPKTAKIVVSGGIAPAQARSVAEQLFGNWQEARPAGVAPADPAGANRPVQTIVIDMPEAGQAAVLAGVRAPARGSSDYYPLVLANSVLGAGSNGRLFNEVRTKRGLSYGSYSSFGSRADESILTASAQTKNESADEVTQIILDQFGALGTAPADADALEKRRLFLGGSYTRALESSSGFNSIVAGLVLQGIEPGEAARFAERLSAVSPTAAADVASRLVTPDKASVVIVGNAAAFLDDLKKIRPNVTVIKASDLNLDSASLTATGG</sequence>
<feature type="domain" description="Peptidase M16 N-terminal" evidence="4">
    <location>
        <begin position="47"/>
        <end position="163"/>
    </location>
</feature>
<comment type="similarity">
    <text evidence="1">Belongs to the peptidase M16 family.</text>
</comment>
<feature type="domain" description="Peptidase M16 C-terminal" evidence="5">
    <location>
        <begin position="202"/>
        <end position="381"/>
    </location>
</feature>
<evidence type="ECO:0000313" key="6">
    <source>
        <dbReference type="EMBL" id="MXO75041.1"/>
    </source>
</evidence>
<proteinExistence type="inferred from homology"/>
<comment type="caution">
    <text evidence="6">The sequence shown here is derived from an EMBL/GenBank/DDBJ whole genome shotgun (WGS) entry which is preliminary data.</text>
</comment>
<dbReference type="RefSeq" id="WP_160610733.1">
    <property type="nucleotide sequence ID" value="NZ_WTZA01000001.1"/>
</dbReference>
<keyword evidence="2" id="KW-0378">Hydrolase</keyword>
<evidence type="ECO:0000259" key="4">
    <source>
        <dbReference type="Pfam" id="PF00675"/>
    </source>
</evidence>
<dbReference type="SUPFAM" id="SSF63411">
    <property type="entry name" value="LuxS/MPP-like metallohydrolase"/>
    <property type="match status" value="4"/>
</dbReference>
<evidence type="ECO:0000313" key="7">
    <source>
        <dbReference type="Proteomes" id="UP000439522"/>
    </source>
</evidence>
<feature type="signal peptide" evidence="3">
    <location>
        <begin position="1"/>
        <end position="22"/>
    </location>
</feature>